<feature type="transmembrane region" description="Helical" evidence="1">
    <location>
        <begin position="67"/>
        <end position="88"/>
    </location>
</feature>
<dbReference type="EMBL" id="LT629776">
    <property type="protein sequence ID" value="SDS12467.1"/>
    <property type="molecule type" value="Genomic_DNA"/>
</dbReference>
<evidence type="ECO:0000313" key="3">
    <source>
        <dbReference type="Proteomes" id="UP000185663"/>
    </source>
</evidence>
<dbReference type="RefSeq" id="WP_083371712.1">
    <property type="nucleotide sequence ID" value="NZ_LT629776.1"/>
</dbReference>
<feature type="transmembrane region" description="Helical" evidence="1">
    <location>
        <begin position="12"/>
        <end position="30"/>
    </location>
</feature>
<proteinExistence type="predicted"/>
<keyword evidence="3" id="KW-1185">Reference proteome</keyword>
<evidence type="ECO:0000256" key="1">
    <source>
        <dbReference type="SAM" id="Phobius"/>
    </source>
</evidence>
<reference evidence="2 3" key="1">
    <citation type="submission" date="2016-10" db="EMBL/GenBank/DDBJ databases">
        <authorList>
            <person name="de Groot N.N."/>
        </authorList>
    </citation>
    <scope>NUCLEOTIDE SEQUENCE [LARGE SCALE GENOMIC DNA]</scope>
    <source>
        <strain evidence="2 3">DSM 22126</strain>
    </source>
</reference>
<protein>
    <submittedName>
        <fullName evidence="2">Uncharacterized protein</fullName>
    </submittedName>
</protein>
<dbReference type="Proteomes" id="UP000185663">
    <property type="component" value="Chromosome I"/>
</dbReference>
<keyword evidence="1" id="KW-0472">Membrane</keyword>
<sequence length="89" mass="9322">MSATARGLNLTRRRVTLVWLLMAAVGLVWANEETVVAVQVLGLAVVVAQTVRLVVHRVRGEAGRARGALLGLAAGAVLTVVATVVPVWT</sequence>
<evidence type="ECO:0000313" key="2">
    <source>
        <dbReference type="EMBL" id="SDS12467.1"/>
    </source>
</evidence>
<gene>
    <name evidence="2" type="ORF">SAMN04489860_0851</name>
</gene>
<keyword evidence="1" id="KW-1133">Transmembrane helix</keyword>
<name>A0A1H1PN36_9CELL</name>
<organism evidence="2 3">
    <name type="scientific">Paraoerskovia marina</name>
    <dbReference type="NCBI Taxonomy" id="545619"/>
    <lineage>
        <taxon>Bacteria</taxon>
        <taxon>Bacillati</taxon>
        <taxon>Actinomycetota</taxon>
        <taxon>Actinomycetes</taxon>
        <taxon>Micrococcales</taxon>
        <taxon>Cellulomonadaceae</taxon>
        <taxon>Paraoerskovia</taxon>
    </lineage>
</organism>
<keyword evidence="1" id="KW-0812">Transmembrane</keyword>
<dbReference type="AlphaFoldDB" id="A0A1H1PN36"/>
<feature type="transmembrane region" description="Helical" evidence="1">
    <location>
        <begin position="36"/>
        <end position="55"/>
    </location>
</feature>
<accession>A0A1H1PN36</accession>